<dbReference type="GeneID" id="68114647"/>
<accession>A0A6A5CB45</accession>
<dbReference type="Proteomes" id="UP000444721">
    <property type="component" value="Unassembled WGS sequence"/>
</dbReference>
<dbReference type="VEuPathDB" id="AmoebaDB:FDP41_007429"/>
<organism evidence="2 3">
    <name type="scientific">Naegleria fowleri</name>
    <name type="common">Brain eating amoeba</name>
    <dbReference type="NCBI Taxonomy" id="5763"/>
    <lineage>
        <taxon>Eukaryota</taxon>
        <taxon>Discoba</taxon>
        <taxon>Heterolobosea</taxon>
        <taxon>Tetramitia</taxon>
        <taxon>Eutetramitia</taxon>
        <taxon>Vahlkampfiidae</taxon>
        <taxon>Naegleria</taxon>
    </lineage>
</organism>
<dbReference type="Gene3D" id="3.40.140.10">
    <property type="entry name" value="Cytidine Deaminase, domain 2"/>
    <property type="match status" value="1"/>
</dbReference>
<keyword evidence="3" id="KW-1185">Reference proteome</keyword>
<dbReference type="PANTHER" id="PTHR10540">
    <property type="entry name" value="EUKARYOTIC TRANSLATION INITIATION FACTOR 3 SUBUNIT F-RELATED"/>
    <property type="match status" value="1"/>
</dbReference>
<dbReference type="AlphaFoldDB" id="A0A6A5CB45"/>
<dbReference type="RefSeq" id="XP_044568965.1">
    <property type="nucleotide sequence ID" value="XM_044711173.1"/>
</dbReference>
<dbReference type="InterPro" id="IPR037518">
    <property type="entry name" value="MPN"/>
</dbReference>
<evidence type="ECO:0000259" key="1">
    <source>
        <dbReference type="PROSITE" id="PS50249"/>
    </source>
</evidence>
<dbReference type="Pfam" id="PF01398">
    <property type="entry name" value="JAB"/>
    <property type="match status" value="1"/>
</dbReference>
<dbReference type="InterPro" id="IPR024969">
    <property type="entry name" value="EIF3F/CSN6-like_C"/>
</dbReference>
<dbReference type="VEuPathDB" id="AmoebaDB:NF0000910"/>
<dbReference type="GO" id="GO:0008237">
    <property type="term" value="F:metallopeptidase activity"/>
    <property type="evidence" value="ECO:0007669"/>
    <property type="project" value="InterPro"/>
</dbReference>
<comment type="caution">
    <text evidence="2">The sequence shown here is derived from an EMBL/GenBank/DDBJ whole genome shotgun (WGS) entry which is preliminary data.</text>
</comment>
<dbReference type="Pfam" id="PF13012">
    <property type="entry name" value="MitMem_reg"/>
    <property type="match status" value="1"/>
</dbReference>
<dbReference type="PROSITE" id="PS50249">
    <property type="entry name" value="MPN"/>
    <property type="match status" value="1"/>
</dbReference>
<proteinExistence type="predicted"/>
<dbReference type="OrthoDB" id="25498at2759"/>
<evidence type="ECO:0000313" key="3">
    <source>
        <dbReference type="Proteomes" id="UP000444721"/>
    </source>
</evidence>
<reference evidence="2 3" key="1">
    <citation type="journal article" date="2019" name="Sci. Rep.">
        <title>Nanopore sequencing improves the draft genome of the human pathogenic amoeba Naegleria fowleri.</title>
        <authorList>
            <person name="Liechti N."/>
            <person name="Schurch N."/>
            <person name="Bruggmann R."/>
            <person name="Wittwer M."/>
        </authorList>
    </citation>
    <scope>NUCLEOTIDE SEQUENCE [LARGE SCALE GENOMIC DNA]</scope>
    <source>
        <strain evidence="2 3">ATCC 30894</strain>
    </source>
</reference>
<feature type="domain" description="MPN" evidence="1">
    <location>
        <begin position="32"/>
        <end position="162"/>
    </location>
</feature>
<name>A0A6A5CB45_NAEFO</name>
<sequence length="294" mass="34345">MPASSLSCLLINELEQQTHTKNNSTSTNTYIYKLHPLVMLNILDHYQRVAFNSKTEIIGCLYGEFREGGYFEIKNTIPLKFNDNNTDIDVAYYKKMESLHHRVYSNDTLIGYYSISTSKTTVDKQIYQSFNDNIMKNPLVLDCTINIPSGNEPLTTRLIDFKGYMNRELTFKNKVVGTLFEQVRVEYLMSDNEKLSMNYLQTNKYLQSNIVLQQTIQQLKKDLEEINKYLTSNKKSFEVYHHLLSAFQELKPVDDFDKTLNQHNKDLLMIIYLSNLLQQNLKINEQLSTTSHEL</sequence>
<dbReference type="VEuPathDB" id="AmoebaDB:NfTy_003060"/>
<dbReference type="OMA" id="HYQRVAF"/>
<dbReference type="InterPro" id="IPR000555">
    <property type="entry name" value="JAMM/MPN+_dom"/>
</dbReference>
<dbReference type="EMBL" id="VFQX01000003">
    <property type="protein sequence ID" value="KAF0984252.1"/>
    <property type="molecule type" value="Genomic_DNA"/>
</dbReference>
<gene>
    <name evidence="2" type="ORF">FDP41_007429</name>
</gene>
<evidence type="ECO:0000313" key="2">
    <source>
        <dbReference type="EMBL" id="KAF0984252.1"/>
    </source>
</evidence>
<protein>
    <recommendedName>
        <fullName evidence="1">MPN domain-containing protein</fullName>
    </recommendedName>
</protein>